<accession>A0A2S5KV21</accession>
<evidence type="ECO:0000313" key="6">
    <source>
        <dbReference type="Proteomes" id="UP000238196"/>
    </source>
</evidence>
<comment type="caution">
    <text evidence="5">The sequence shown here is derived from an EMBL/GenBank/DDBJ whole genome shotgun (WGS) entry which is preliminary data.</text>
</comment>
<dbReference type="InterPro" id="IPR008927">
    <property type="entry name" value="6-PGluconate_DH-like_C_sf"/>
</dbReference>
<keyword evidence="2" id="KW-0520">NAD</keyword>
<dbReference type="InterPro" id="IPR036291">
    <property type="entry name" value="NAD(P)-bd_dom_sf"/>
</dbReference>
<dbReference type="OrthoDB" id="9768714at2"/>
<proteinExistence type="predicted"/>
<dbReference type="EMBL" id="PRLP01000020">
    <property type="protein sequence ID" value="PPC78106.1"/>
    <property type="molecule type" value="Genomic_DNA"/>
</dbReference>
<dbReference type="GO" id="GO:0009026">
    <property type="term" value="F:tagaturonate reductase activity"/>
    <property type="evidence" value="ECO:0007669"/>
    <property type="project" value="UniProtKB-EC"/>
</dbReference>
<evidence type="ECO:0000256" key="2">
    <source>
        <dbReference type="ARBA" id="ARBA00023027"/>
    </source>
</evidence>
<dbReference type="InterPro" id="IPR013118">
    <property type="entry name" value="Mannitol_DH_C"/>
</dbReference>
<dbReference type="GO" id="GO:0019698">
    <property type="term" value="P:D-galacturonate catabolic process"/>
    <property type="evidence" value="ECO:0007669"/>
    <property type="project" value="TreeGrafter"/>
</dbReference>
<reference evidence="5 6" key="1">
    <citation type="submission" date="2018-02" db="EMBL/GenBank/DDBJ databases">
        <title>novel marine gammaproteobacteria from coastal saline agro ecosystem.</title>
        <authorList>
            <person name="Krishnan R."/>
            <person name="Ramesh Kumar N."/>
        </authorList>
    </citation>
    <scope>NUCLEOTIDE SEQUENCE [LARGE SCALE GENOMIC DNA]</scope>
    <source>
        <strain evidence="5 6">228</strain>
    </source>
</reference>
<keyword evidence="1 5" id="KW-0560">Oxidoreductase</keyword>
<dbReference type="SUPFAM" id="SSF48179">
    <property type="entry name" value="6-phosphogluconate dehydrogenase C-terminal domain-like"/>
    <property type="match status" value="1"/>
</dbReference>
<feature type="domain" description="Mannitol dehydrogenase C-terminal" evidence="4">
    <location>
        <begin position="289"/>
        <end position="486"/>
    </location>
</feature>
<name>A0A2S5KV21_9PROT</name>
<dbReference type="PANTHER" id="PTHR30524:SF0">
    <property type="entry name" value="ALTRONATE OXIDOREDUCTASE-RELATED"/>
    <property type="match status" value="1"/>
</dbReference>
<evidence type="ECO:0000256" key="1">
    <source>
        <dbReference type="ARBA" id="ARBA00023002"/>
    </source>
</evidence>
<dbReference type="InterPro" id="IPR013328">
    <property type="entry name" value="6PGD_dom2"/>
</dbReference>
<dbReference type="SUPFAM" id="SSF51735">
    <property type="entry name" value="NAD(P)-binding Rossmann-fold domains"/>
    <property type="match status" value="1"/>
</dbReference>
<dbReference type="AlphaFoldDB" id="A0A2S5KV21"/>
<sequence>MTLLNRTHFPGRQYPDRAIQFGAGNFMRAFIDWQLDVLNEHTALDAGVVVIRSIGGSHADGQTSELNQQQGLYTTLIQGLDEQGQVVRSQRLIRCVNREIHAGDAFDEVLELARNPDVRWVFSNTTEAGIRFEPADSLHDQPPASFPAKLTRLLWERFQCFEGASDMGWVILPCELIDYNGDALKALVLRYAEQWQLPVSFSQWLEHSNTFCSTLVDRIVTGFPREQQAALRDELGYDDPLLVAAEHFHLLVIQGPQWLEQALCLDVLRDRQARGEIDCPRLNIHIVDDIAPYKERKVAILNGAHTAMVPVAYLSGLDTVGEAMSDEQICAFVEQLLQQEVIPVLSLPQAELQAFAADVLNRFRNPFIRHQLLSIALNGMTKFATRLLPTLLASQRQQGQWPRHITFSLAALLVFYRGKRDGQGYALQDDQRWLTFFSAAWQQHAAGELSIYELVHQVLADQQHWQQDLSALPGLVACVSDQLEQIITVGMRAALPRQE</sequence>
<dbReference type="Gene3D" id="1.10.1040.10">
    <property type="entry name" value="N-(1-d-carboxylethyl)-l-norvaline Dehydrogenase, domain 2"/>
    <property type="match status" value="1"/>
</dbReference>
<protein>
    <submittedName>
        <fullName evidence="5">Tagaturonate reductase</fullName>
        <ecNumber evidence="5">1.1.1.58</ecNumber>
    </submittedName>
</protein>
<dbReference type="Gene3D" id="3.40.50.720">
    <property type="entry name" value="NAD(P)-binding Rossmann-like Domain"/>
    <property type="match status" value="1"/>
</dbReference>
<gene>
    <name evidence="5" type="ORF">C4K68_06765</name>
</gene>
<dbReference type="PANTHER" id="PTHR30524">
    <property type="entry name" value="MANNITOL-1-PHOSPHATE 5-DEHYDROGENASE"/>
    <property type="match status" value="1"/>
</dbReference>
<evidence type="ECO:0000259" key="4">
    <source>
        <dbReference type="Pfam" id="PF08125"/>
    </source>
</evidence>
<dbReference type="GO" id="GO:0005829">
    <property type="term" value="C:cytosol"/>
    <property type="evidence" value="ECO:0007669"/>
    <property type="project" value="TreeGrafter"/>
</dbReference>
<dbReference type="EC" id="1.1.1.58" evidence="5"/>
<dbReference type="GO" id="GO:0008926">
    <property type="term" value="F:mannitol-1-phosphate 5-dehydrogenase activity"/>
    <property type="evidence" value="ECO:0007669"/>
    <property type="project" value="TreeGrafter"/>
</dbReference>
<evidence type="ECO:0000313" key="5">
    <source>
        <dbReference type="EMBL" id="PPC78106.1"/>
    </source>
</evidence>
<dbReference type="GO" id="GO:0019592">
    <property type="term" value="P:mannitol catabolic process"/>
    <property type="evidence" value="ECO:0007669"/>
    <property type="project" value="TreeGrafter"/>
</dbReference>
<dbReference type="Pfam" id="PF01232">
    <property type="entry name" value="Mannitol_dh"/>
    <property type="match status" value="1"/>
</dbReference>
<dbReference type="Proteomes" id="UP000238196">
    <property type="component" value="Unassembled WGS sequence"/>
</dbReference>
<feature type="domain" description="Mannitol dehydrogenase N-terminal" evidence="3">
    <location>
        <begin position="17"/>
        <end position="262"/>
    </location>
</feature>
<dbReference type="Pfam" id="PF08125">
    <property type="entry name" value="Mannitol_dh_C"/>
    <property type="match status" value="1"/>
</dbReference>
<dbReference type="InterPro" id="IPR013131">
    <property type="entry name" value="Mannitol_DH_N"/>
</dbReference>
<evidence type="ECO:0000259" key="3">
    <source>
        <dbReference type="Pfam" id="PF01232"/>
    </source>
</evidence>
<dbReference type="NCBIfam" id="NF002969">
    <property type="entry name" value="PRK03643.1"/>
    <property type="match status" value="1"/>
</dbReference>
<organism evidence="5 6">
    <name type="scientific">Proteobacteria bacterium 228</name>
    <dbReference type="NCBI Taxonomy" id="2083153"/>
    <lineage>
        <taxon>Bacteria</taxon>
        <taxon>Pseudomonadati</taxon>
        <taxon>Pseudomonadota</taxon>
    </lineage>
</organism>